<gene>
    <name evidence="2" type="ORF">UXM345_LOCUS6612</name>
</gene>
<evidence type="ECO:0000313" key="3">
    <source>
        <dbReference type="Proteomes" id="UP000663842"/>
    </source>
</evidence>
<feature type="non-terminal residue" evidence="2">
    <location>
        <position position="1"/>
    </location>
</feature>
<comment type="caution">
    <text evidence="2">The sequence shown here is derived from an EMBL/GenBank/DDBJ whole genome shotgun (WGS) entry which is preliminary data.</text>
</comment>
<organism evidence="2 3">
    <name type="scientific">Rotaria magnacalcarata</name>
    <dbReference type="NCBI Taxonomy" id="392030"/>
    <lineage>
        <taxon>Eukaryota</taxon>
        <taxon>Metazoa</taxon>
        <taxon>Spiralia</taxon>
        <taxon>Gnathifera</taxon>
        <taxon>Rotifera</taxon>
        <taxon>Eurotatoria</taxon>
        <taxon>Bdelloidea</taxon>
        <taxon>Philodinida</taxon>
        <taxon>Philodinidae</taxon>
        <taxon>Rotaria</taxon>
    </lineage>
</organism>
<protein>
    <recommendedName>
        <fullName evidence="4">BEN domain-containing protein</fullName>
    </recommendedName>
</protein>
<dbReference type="EMBL" id="CAJOBF010000527">
    <property type="protein sequence ID" value="CAF3831210.1"/>
    <property type="molecule type" value="Genomic_DNA"/>
</dbReference>
<dbReference type="Proteomes" id="UP000663842">
    <property type="component" value="Unassembled WGS sequence"/>
</dbReference>
<feature type="region of interest" description="Disordered" evidence="1">
    <location>
        <begin position="170"/>
        <end position="200"/>
    </location>
</feature>
<accession>A0A819DKZ1</accession>
<evidence type="ECO:0000256" key="1">
    <source>
        <dbReference type="SAM" id="MobiDB-lite"/>
    </source>
</evidence>
<sequence>ALIMAETALIMAETALIYFNKFQILEVAFTSVLAETALVMAESAAIMASDLQACSGQCLKVEGQCVGIFIFCVMPKTKVSGKQMPVRKRSKASTDTGNELDGIFTMNTWRSILVVESQSVESSVQLEESSKVTNLLAVNLGDGNEIQLVTAVEGSEKEKAVLAEVRNEFSSEDTASGENQGLFSSLVSDGNTSENNPIPCDATNGQKRFLDANENAKFLYAPNYVSYTDYMVLKNQYDGLESRVIKLENERMPQPQHPTTVKHFTNTSNTLRGTQEDTIVDKDSLMLKMKQLLGLDEKQLVEYHEKTSKATARCLIKFLYPNPEPNLTYSNVKKSVINSIISYTKLSNPYDTASDAEIRKSINNYFTSLPRKTKMKTVPITNQVSEESKKNDNVVSN</sequence>
<evidence type="ECO:0000313" key="2">
    <source>
        <dbReference type="EMBL" id="CAF3831210.1"/>
    </source>
</evidence>
<proteinExistence type="predicted"/>
<reference evidence="2" key="1">
    <citation type="submission" date="2021-02" db="EMBL/GenBank/DDBJ databases">
        <authorList>
            <person name="Nowell W R."/>
        </authorList>
    </citation>
    <scope>NUCLEOTIDE SEQUENCE</scope>
</reference>
<dbReference type="AlphaFoldDB" id="A0A819DKZ1"/>
<feature type="compositionally biased region" description="Polar residues" evidence="1">
    <location>
        <begin position="172"/>
        <end position="196"/>
    </location>
</feature>
<evidence type="ECO:0008006" key="4">
    <source>
        <dbReference type="Google" id="ProtNLM"/>
    </source>
</evidence>
<name>A0A819DKZ1_9BILA</name>